<evidence type="ECO:0000313" key="3">
    <source>
        <dbReference type="Proteomes" id="UP000271889"/>
    </source>
</evidence>
<accession>A0A3P6SDK9</accession>
<dbReference type="EMBL" id="UYRV01021575">
    <property type="protein sequence ID" value="VDK69869.1"/>
    <property type="molecule type" value="Genomic_DNA"/>
</dbReference>
<gene>
    <name evidence="2" type="ORF">CGOC_LOCUS6561</name>
</gene>
<evidence type="ECO:0000313" key="2">
    <source>
        <dbReference type="EMBL" id="VDK69869.1"/>
    </source>
</evidence>
<keyword evidence="3" id="KW-1185">Reference proteome</keyword>
<name>A0A3P6SDK9_CYLGO</name>
<reference evidence="2 3" key="1">
    <citation type="submission" date="2018-11" db="EMBL/GenBank/DDBJ databases">
        <authorList>
            <consortium name="Pathogen Informatics"/>
        </authorList>
    </citation>
    <scope>NUCLEOTIDE SEQUENCE [LARGE SCALE GENOMIC DNA]</scope>
</reference>
<dbReference type="OrthoDB" id="5875273at2759"/>
<feature type="compositionally biased region" description="Basic and acidic residues" evidence="1">
    <location>
        <begin position="117"/>
        <end position="130"/>
    </location>
</feature>
<sequence>MFEGINDWRNEYHALEAKAEARLYGRPYLRVINLDLFDRLCDEVLIALDATAVSMASLRSTPDNNEKQNDKSREKEVEDKLNSLREAAGKNKSKVASGAVKKTNTRSTAEKNQPQKQKTEPPKKEDGKAS</sequence>
<proteinExistence type="predicted"/>
<evidence type="ECO:0000256" key="1">
    <source>
        <dbReference type="SAM" id="MobiDB-lite"/>
    </source>
</evidence>
<organism evidence="2 3">
    <name type="scientific">Cylicostephanus goldi</name>
    <name type="common">Nematode worm</name>
    <dbReference type="NCBI Taxonomy" id="71465"/>
    <lineage>
        <taxon>Eukaryota</taxon>
        <taxon>Metazoa</taxon>
        <taxon>Ecdysozoa</taxon>
        <taxon>Nematoda</taxon>
        <taxon>Chromadorea</taxon>
        <taxon>Rhabditida</taxon>
        <taxon>Rhabditina</taxon>
        <taxon>Rhabditomorpha</taxon>
        <taxon>Strongyloidea</taxon>
        <taxon>Strongylidae</taxon>
        <taxon>Cylicostephanus</taxon>
    </lineage>
</organism>
<feature type="compositionally biased region" description="Basic and acidic residues" evidence="1">
    <location>
        <begin position="64"/>
        <end position="89"/>
    </location>
</feature>
<dbReference type="Proteomes" id="UP000271889">
    <property type="component" value="Unassembled WGS sequence"/>
</dbReference>
<feature type="region of interest" description="Disordered" evidence="1">
    <location>
        <begin position="55"/>
        <end position="130"/>
    </location>
</feature>
<dbReference type="AlphaFoldDB" id="A0A3P6SDK9"/>
<protein>
    <submittedName>
        <fullName evidence="2">Uncharacterized protein</fullName>
    </submittedName>
</protein>